<organism evidence="2">
    <name type="scientific">Naegleria gruberi</name>
    <name type="common">Amoeba</name>
    <dbReference type="NCBI Taxonomy" id="5762"/>
    <lineage>
        <taxon>Eukaryota</taxon>
        <taxon>Discoba</taxon>
        <taxon>Heterolobosea</taxon>
        <taxon>Tetramitia</taxon>
        <taxon>Eutetramitia</taxon>
        <taxon>Vahlkampfiidae</taxon>
        <taxon>Naegleria</taxon>
    </lineage>
</organism>
<dbReference type="InParanoid" id="D2V8Q2"/>
<evidence type="ECO:0000313" key="2">
    <source>
        <dbReference type="Proteomes" id="UP000006671"/>
    </source>
</evidence>
<dbReference type="KEGG" id="ngr:NAEGRDRAFT_65238"/>
<dbReference type="VEuPathDB" id="AmoebaDB:NAEGRDRAFT_65238"/>
<dbReference type="AlphaFoldDB" id="D2V8Q2"/>
<dbReference type="SUPFAM" id="SSF55729">
    <property type="entry name" value="Acyl-CoA N-acyltransferases (Nat)"/>
    <property type="match status" value="1"/>
</dbReference>
<dbReference type="InterPro" id="IPR016181">
    <property type="entry name" value="Acyl_CoA_acyltransferase"/>
</dbReference>
<dbReference type="Gene3D" id="3.40.630.30">
    <property type="match status" value="1"/>
</dbReference>
<accession>D2V8Q2</accession>
<dbReference type="OMA" id="MVECTGF"/>
<dbReference type="OrthoDB" id="2115692at2759"/>
<proteinExistence type="predicted"/>
<evidence type="ECO:0000313" key="1">
    <source>
        <dbReference type="EMBL" id="EFC46841.1"/>
    </source>
</evidence>
<protein>
    <submittedName>
        <fullName evidence="1">Predicted protein</fullName>
    </submittedName>
</protein>
<dbReference type="EMBL" id="GG738857">
    <property type="protein sequence ID" value="EFC46841.1"/>
    <property type="molecule type" value="Genomic_DNA"/>
</dbReference>
<dbReference type="RefSeq" id="XP_002679585.1">
    <property type="nucleotide sequence ID" value="XM_002679539.1"/>
</dbReference>
<reference evidence="1 2" key="1">
    <citation type="journal article" date="2010" name="Cell">
        <title>The genome of Naegleria gruberi illuminates early eukaryotic versatility.</title>
        <authorList>
            <person name="Fritz-Laylin L.K."/>
            <person name="Prochnik S.E."/>
            <person name="Ginger M.L."/>
            <person name="Dacks J.B."/>
            <person name="Carpenter M.L."/>
            <person name="Field M.C."/>
            <person name="Kuo A."/>
            <person name="Paredez A."/>
            <person name="Chapman J."/>
            <person name="Pham J."/>
            <person name="Shu S."/>
            <person name="Neupane R."/>
            <person name="Cipriano M."/>
            <person name="Mancuso J."/>
            <person name="Tu H."/>
            <person name="Salamov A."/>
            <person name="Lindquist E."/>
            <person name="Shapiro H."/>
            <person name="Lucas S."/>
            <person name="Grigoriev I.V."/>
            <person name="Cande W.Z."/>
            <person name="Fulton C."/>
            <person name="Rokhsar D.S."/>
            <person name="Dawson S.C."/>
        </authorList>
    </citation>
    <scope>NUCLEOTIDE SEQUENCE [LARGE SCALE GENOMIC DNA]</scope>
    <source>
        <strain evidence="1 2">NEG-M</strain>
    </source>
</reference>
<dbReference type="Proteomes" id="UP000006671">
    <property type="component" value="Unassembled WGS sequence"/>
</dbReference>
<keyword evidence="2" id="KW-1185">Reference proteome</keyword>
<sequence length="251" mass="28233">MNTQNNVTQVIRIDGMGSDPNVLPSEFEVRVLTEEYVQQTALALAMIFAQEEPLAIGTSTTPTAYFPYAVGYVKRCAQGGVSHIAVEKNSNMVVAFHLCSDDNDWEEPHSSDEGILLHLKLLDDLHDLYHNQLKRTNNTHELEKKTLKICSVGSYGFARQSGLVKKMFTASMDLARKLNYEQIMVECTGFASQRLYAKVGFVEVARLYYDNYEVVDYIPGENGAKIERIRKPFKTIPATCGDCCNLMKMVL</sequence>
<gene>
    <name evidence="1" type="ORF">NAEGRDRAFT_65238</name>
</gene>
<dbReference type="GeneID" id="8848860"/>
<name>D2V8Q2_NAEGR</name>